<accession>A0A9E7I5R0</accession>
<gene>
    <name evidence="2" type="ORF">MUK42_22259</name>
</gene>
<dbReference type="EMBL" id="CP097511">
    <property type="protein sequence ID" value="URE46630.1"/>
    <property type="molecule type" value="Genomic_DNA"/>
</dbReference>
<reference evidence="2" key="1">
    <citation type="submission" date="2022-05" db="EMBL/GenBank/DDBJ databases">
        <title>The Musa troglodytarum L. genome provides insights into the mechanism of non-climacteric behaviour and enrichment of carotenoids.</title>
        <authorList>
            <person name="Wang J."/>
        </authorList>
    </citation>
    <scope>NUCLEOTIDE SEQUENCE</scope>
    <source>
        <tissue evidence="2">Leaf</tissue>
    </source>
</reference>
<sequence length="225" mass="25422">MMSPAAALLLSSLLTVICTNQSWRARRLGRHRRWVSLSPAISSSFDTIVEAGFWVVNLASFFSPLPLSKSPERSNPGDRAMMSNAFRLGTQSEVRHLKVPILIDEEVFRLEIPVVDTTAVTEINCPNQLLEILPCIILFEAPFCNLVEELAAFDIFHHEVDLGLAGHDFIKLHDIWMANEVHHSKYLFPPWNIAQEREDGGTENHASWQVQLGPAETEIKLKRKT</sequence>
<keyword evidence="3" id="KW-1185">Reference proteome</keyword>
<feature type="signal peptide" evidence="1">
    <location>
        <begin position="1"/>
        <end position="19"/>
    </location>
</feature>
<proteinExistence type="predicted"/>
<evidence type="ECO:0000313" key="3">
    <source>
        <dbReference type="Proteomes" id="UP001055439"/>
    </source>
</evidence>
<protein>
    <submittedName>
        <fullName evidence="2">Uncharacterized protein</fullName>
    </submittedName>
</protein>
<dbReference type="AlphaFoldDB" id="A0A9E7I5R0"/>
<name>A0A9E7I5R0_9LILI</name>
<dbReference type="OrthoDB" id="787149at2759"/>
<dbReference type="Proteomes" id="UP001055439">
    <property type="component" value="Chromosome 9"/>
</dbReference>
<evidence type="ECO:0000313" key="2">
    <source>
        <dbReference type="EMBL" id="URE46630.1"/>
    </source>
</evidence>
<evidence type="ECO:0000256" key="1">
    <source>
        <dbReference type="SAM" id="SignalP"/>
    </source>
</evidence>
<feature type="chain" id="PRO_5039393272" evidence="1">
    <location>
        <begin position="20"/>
        <end position="225"/>
    </location>
</feature>
<organism evidence="2 3">
    <name type="scientific">Musa troglodytarum</name>
    <name type="common">fe'i banana</name>
    <dbReference type="NCBI Taxonomy" id="320322"/>
    <lineage>
        <taxon>Eukaryota</taxon>
        <taxon>Viridiplantae</taxon>
        <taxon>Streptophyta</taxon>
        <taxon>Embryophyta</taxon>
        <taxon>Tracheophyta</taxon>
        <taxon>Spermatophyta</taxon>
        <taxon>Magnoliopsida</taxon>
        <taxon>Liliopsida</taxon>
        <taxon>Zingiberales</taxon>
        <taxon>Musaceae</taxon>
        <taxon>Musa</taxon>
    </lineage>
</organism>
<keyword evidence="1" id="KW-0732">Signal</keyword>